<dbReference type="EMBL" id="MH898941">
    <property type="protein sequence ID" value="QFR99870.1"/>
    <property type="molecule type" value="Genomic_DNA"/>
</dbReference>
<reference evidence="1" key="1">
    <citation type="submission" date="2018-09" db="EMBL/GenBank/DDBJ databases">
        <title>Genomics and Phylogenetic analysis of three type specimens of Osmundea (Rhodomelaceae, Rhodophyta).</title>
        <authorList>
            <person name="Hughey J.R."/>
            <person name="Miller K.A."/>
        </authorList>
    </citation>
    <scope>NUCLEOTIDE SEQUENCE</scope>
</reference>
<dbReference type="GeneID" id="60234918"/>
<protein>
    <submittedName>
        <fullName evidence="1">Uncharacterized protein</fullName>
    </submittedName>
</protein>
<organism evidence="1">
    <name type="scientific">Osmundea sinicola</name>
    <dbReference type="NCBI Taxonomy" id="290685"/>
    <lineage>
        <taxon>Eukaryota</taxon>
        <taxon>Rhodophyta</taxon>
        <taxon>Florideophyceae</taxon>
        <taxon>Rhodymeniophycidae</taxon>
        <taxon>Ceramiales</taxon>
        <taxon>Rhodomelaceae</taxon>
        <taxon>Laurencieae</taxon>
        <taxon>Osmundea</taxon>
    </lineage>
</organism>
<keyword evidence="1" id="KW-0934">Plastid</keyword>
<dbReference type="RefSeq" id="YP_009944576.1">
    <property type="nucleotide sequence ID" value="NC_051457.1"/>
</dbReference>
<dbReference type="AlphaFoldDB" id="A0A7L4WNM7"/>
<accession>A0A7L4WNM7</accession>
<gene>
    <name evidence="1" type="primary">ycf58</name>
</gene>
<name>A0A7L4WNM7_9FLOR</name>
<sequence>MSPINFFDQHIEGKWLTQNNNYILNTKKRKSYLRELNIQVTQTPVISHITSKHTQNIMVHINHLCKNKVLRIYKINHSKTTCEQIDHRLIKVNYTKIENKYYYEEYIYLFNANLIFSVGILKNKHKYNYIGIMITSYIKLND</sequence>
<evidence type="ECO:0000313" key="1">
    <source>
        <dbReference type="EMBL" id="QFR99870.1"/>
    </source>
</evidence>
<geneLocation type="chloroplast" evidence="1"/>
<proteinExistence type="predicted"/>
<keyword evidence="1" id="KW-0150">Chloroplast</keyword>